<dbReference type="Proteomes" id="UP000265520">
    <property type="component" value="Unassembled WGS sequence"/>
</dbReference>
<protein>
    <submittedName>
        <fullName evidence="2">Sulfate transporter</fullName>
    </submittedName>
</protein>
<name>A0A392QP78_9FABA</name>
<evidence type="ECO:0000313" key="3">
    <source>
        <dbReference type="Proteomes" id="UP000265520"/>
    </source>
</evidence>
<comment type="caution">
    <text evidence="2">The sequence shown here is derived from an EMBL/GenBank/DDBJ whole genome shotgun (WGS) entry which is preliminary data.</text>
</comment>
<organism evidence="2 3">
    <name type="scientific">Trifolium medium</name>
    <dbReference type="NCBI Taxonomy" id="97028"/>
    <lineage>
        <taxon>Eukaryota</taxon>
        <taxon>Viridiplantae</taxon>
        <taxon>Streptophyta</taxon>
        <taxon>Embryophyta</taxon>
        <taxon>Tracheophyta</taxon>
        <taxon>Spermatophyta</taxon>
        <taxon>Magnoliopsida</taxon>
        <taxon>eudicotyledons</taxon>
        <taxon>Gunneridae</taxon>
        <taxon>Pentapetalae</taxon>
        <taxon>rosids</taxon>
        <taxon>fabids</taxon>
        <taxon>Fabales</taxon>
        <taxon>Fabaceae</taxon>
        <taxon>Papilionoideae</taxon>
        <taxon>50 kb inversion clade</taxon>
        <taxon>NPAAA clade</taxon>
        <taxon>Hologalegina</taxon>
        <taxon>IRL clade</taxon>
        <taxon>Trifolieae</taxon>
        <taxon>Trifolium</taxon>
    </lineage>
</organism>
<evidence type="ECO:0000256" key="1">
    <source>
        <dbReference type="SAM" id="MobiDB-lite"/>
    </source>
</evidence>
<dbReference type="AlphaFoldDB" id="A0A392QP78"/>
<feature type="non-terminal residue" evidence="2">
    <location>
        <position position="1"/>
    </location>
</feature>
<evidence type="ECO:0000313" key="2">
    <source>
        <dbReference type="EMBL" id="MCI25759.1"/>
    </source>
</evidence>
<dbReference type="EMBL" id="LXQA010149234">
    <property type="protein sequence ID" value="MCI25759.1"/>
    <property type="molecule type" value="Genomic_DNA"/>
</dbReference>
<feature type="region of interest" description="Disordered" evidence="1">
    <location>
        <begin position="1"/>
        <end position="49"/>
    </location>
</feature>
<accession>A0A392QP78</accession>
<reference evidence="2 3" key="1">
    <citation type="journal article" date="2018" name="Front. Plant Sci.">
        <title>Red Clover (Trifolium pratense) and Zigzag Clover (T. medium) - A Picture of Genomic Similarities and Differences.</title>
        <authorList>
            <person name="Dluhosova J."/>
            <person name="Istvanek J."/>
            <person name="Nedelnik J."/>
            <person name="Repkova J."/>
        </authorList>
    </citation>
    <scope>NUCLEOTIDE SEQUENCE [LARGE SCALE GENOMIC DNA]</scope>
    <source>
        <strain evidence="3">cv. 10/8</strain>
        <tissue evidence="2">Leaf</tissue>
    </source>
</reference>
<feature type="compositionally biased region" description="Basic and acidic residues" evidence="1">
    <location>
        <begin position="35"/>
        <end position="49"/>
    </location>
</feature>
<keyword evidence="3" id="KW-1185">Reference proteome</keyword>
<sequence>VRARVASFDRFDRNVPAEEKGSRSQGDSGAANKVVQKDGRTKPVPRIDGEECAKMTRSAAPSGAHIATEDVTGETSSAADVRVGDVVLKLRKRFEQAGRKEVFKQGDGLLRTGTEDVPKDPEHRALVRNYHTLDDDMRWAKNGLVASIVNGEAVPVVQSRVMDAGFNDVVLIPMGADKVFVR</sequence>
<proteinExistence type="predicted"/>
<feature type="non-terminal residue" evidence="2">
    <location>
        <position position="182"/>
    </location>
</feature>
<feature type="compositionally biased region" description="Basic and acidic residues" evidence="1">
    <location>
        <begin position="7"/>
        <end position="22"/>
    </location>
</feature>